<evidence type="ECO:0000256" key="3">
    <source>
        <dbReference type="ARBA" id="ARBA00023002"/>
    </source>
</evidence>
<keyword evidence="7" id="KW-1185">Reference proteome</keyword>
<dbReference type="AlphaFoldDB" id="A0A9X1NAM6"/>
<organism evidence="6 7">
    <name type="scientific">Kineosporia babensis</name>
    <dbReference type="NCBI Taxonomy" id="499548"/>
    <lineage>
        <taxon>Bacteria</taxon>
        <taxon>Bacillati</taxon>
        <taxon>Actinomycetota</taxon>
        <taxon>Actinomycetes</taxon>
        <taxon>Kineosporiales</taxon>
        <taxon>Kineosporiaceae</taxon>
        <taxon>Kineosporia</taxon>
    </lineage>
</organism>
<evidence type="ECO:0000256" key="2">
    <source>
        <dbReference type="ARBA" id="ARBA00022723"/>
    </source>
</evidence>
<dbReference type="InterPro" id="IPR008972">
    <property type="entry name" value="Cupredoxin"/>
</dbReference>
<accession>A0A9X1NAM6</accession>
<gene>
    <name evidence="6" type="ORF">LR394_06880</name>
</gene>
<dbReference type="InterPro" id="IPR011706">
    <property type="entry name" value="Cu-oxidase_C"/>
</dbReference>
<dbReference type="InterPro" id="IPR011707">
    <property type="entry name" value="Cu-oxidase-like_N"/>
</dbReference>
<evidence type="ECO:0000313" key="6">
    <source>
        <dbReference type="EMBL" id="MCD5310613.1"/>
    </source>
</evidence>
<evidence type="ECO:0000313" key="7">
    <source>
        <dbReference type="Proteomes" id="UP001138997"/>
    </source>
</evidence>
<dbReference type="PROSITE" id="PS00079">
    <property type="entry name" value="MULTICOPPER_OXIDASE1"/>
    <property type="match status" value="1"/>
</dbReference>
<dbReference type="Proteomes" id="UP001138997">
    <property type="component" value="Unassembled WGS sequence"/>
</dbReference>
<comment type="caution">
    <text evidence="6">The sequence shown here is derived from an EMBL/GenBank/DDBJ whole genome shotgun (WGS) entry which is preliminary data.</text>
</comment>
<dbReference type="Gene3D" id="2.60.40.420">
    <property type="entry name" value="Cupredoxins - blue copper proteins"/>
    <property type="match status" value="3"/>
</dbReference>
<dbReference type="GO" id="GO:0005507">
    <property type="term" value="F:copper ion binding"/>
    <property type="evidence" value="ECO:0007669"/>
    <property type="project" value="InterPro"/>
</dbReference>
<evidence type="ECO:0000259" key="4">
    <source>
        <dbReference type="Pfam" id="PF07731"/>
    </source>
</evidence>
<dbReference type="InterPro" id="IPR033138">
    <property type="entry name" value="Cu_oxidase_CS"/>
</dbReference>
<dbReference type="GO" id="GO:0016491">
    <property type="term" value="F:oxidoreductase activity"/>
    <property type="evidence" value="ECO:0007669"/>
    <property type="project" value="UniProtKB-KW"/>
</dbReference>
<dbReference type="PANTHER" id="PTHR48267">
    <property type="entry name" value="CUPREDOXIN SUPERFAMILY PROTEIN"/>
    <property type="match status" value="1"/>
</dbReference>
<reference evidence="6" key="1">
    <citation type="submission" date="2021-11" db="EMBL/GenBank/DDBJ databases">
        <title>Streptomyces corallinus and Kineosporia corallina sp. nov., two new coral-derived marine actinobacteria.</title>
        <authorList>
            <person name="Buangrab K."/>
            <person name="Sutthacheep M."/>
            <person name="Yeemin T."/>
            <person name="Harunari E."/>
            <person name="Igarashi Y."/>
            <person name="Sripreechasak P."/>
            <person name="Kanchanasin P."/>
            <person name="Tanasupawat S."/>
            <person name="Phongsopitanun W."/>
        </authorList>
    </citation>
    <scope>NUCLEOTIDE SEQUENCE</scope>
    <source>
        <strain evidence="6">JCM 31032</strain>
    </source>
</reference>
<evidence type="ECO:0000256" key="1">
    <source>
        <dbReference type="ARBA" id="ARBA00010609"/>
    </source>
</evidence>
<name>A0A9X1NAM6_9ACTN</name>
<dbReference type="InterPro" id="IPR002355">
    <property type="entry name" value="Cu_oxidase_Cu_BS"/>
</dbReference>
<sequence length="538" mass="58954">MKRSHSQLHSELPATELWTYEGTFPGPTIEVHRGQRLRVAWANDLTGPLPITAVRVAGATATPGRQGAEPLAAVAQLPPWTVVHLHGARTGAGNDGWTDNGMLPGEAQLAEYPNDQQASTLWYHDHAMGVTAFNVMAGLAGMYWIRDAEEQALRLPEGEREIPLMLCDRNLDTDDDGRLTGRLLHKVGIFDAEPQIVTLPFVGPFTLVNGMIWPHLDVAAQWYRFRVLNAANARFYQLELRDEQGTTVPGAIRQIGSDGGLLPAPLALSSLTLTPAERADILIDFSALAGQRVTLVNTAANAGADPEIMQFRVDETCATNDDFRLPGKLSRSFRRLDHHSMPGHAHRWLVVTLVPDRHPEIWEMAETDPVSAPTDGVIQVQMPEVDGVAGAVKTLRRVARRFLDAPTFYVEQNGWEQWNLLNLSGVAHPFHIHLIQFQITGRHPYDRTGFDPEVGGTLTPAVPTGPSHVAAEESGWKDVVRLDGGELVQLAGRFDGGSGRYMYHCHILEHEDAGMMGTFVVTPAEVMALSEHGGGHGH</sequence>
<dbReference type="Pfam" id="PF07732">
    <property type="entry name" value="Cu-oxidase_3"/>
    <property type="match status" value="2"/>
</dbReference>
<dbReference type="Pfam" id="PF07731">
    <property type="entry name" value="Cu-oxidase_2"/>
    <property type="match status" value="1"/>
</dbReference>
<dbReference type="PANTHER" id="PTHR48267:SF1">
    <property type="entry name" value="BILIRUBIN OXIDASE"/>
    <property type="match status" value="1"/>
</dbReference>
<keyword evidence="2" id="KW-0479">Metal-binding</keyword>
<evidence type="ECO:0000259" key="5">
    <source>
        <dbReference type="Pfam" id="PF07732"/>
    </source>
</evidence>
<dbReference type="CDD" id="cd13844">
    <property type="entry name" value="CuRO_1_BOD_CotA_like"/>
    <property type="match status" value="1"/>
</dbReference>
<dbReference type="EMBL" id="JAJOMB010000003">
    <property type="protein sequence ID" value="MCD5310613.1"/>
    <property type="molecule type" value="Genomic_DNA"/>
</dbReference>
<keyword evidence="3" id="KW-0560">Oxidoreductase</keyword>
<proteinExistence type="inferred from homology"/>
<feature type="domain" description="Plastocyanin-like" evidence="5">
    <location>
        <begin position="78"/>
        <end position="149"/>
    </location>
</feature>
<dbReference type="RefSeq" id="WP_231439646.1">
    <property type="nucleotide sequence ID" value="NZ_JAJOMB010000003.1"/>
</dbReference>
<dbReference type="InterPro" id="IPR045087">
    <property type="entry name" value="Cu-oxidase_fam"/>
</dbReference>
<dbReference type="PROSITE" id="PS00080">
    <property type="entry name" value="MULTICOPPER_OXIDASE2"/>
    <property type="match status" value="1"/>
</dbReference>
<feature type="domain" description="Plastocyanin-like" evidence="5">
    <location>
        <begin position="14"/>
        <end position="51"/>
    </location>
</feature>
<comment type="similarity">
    <text evidence="1">Belongs to the multicopper oxidase family.</text>
</comment>
<feature type="domain" description="Plastocyanin-like" evidence="4">
    <location>
        <begin position="404"/>
        <end position="524"/>
    </location>
</feature>
<dbReference type="SUPFAM" id="SSF49503">
    <property type="entry name" value="Cupredoxins"/>
    <property type="match status" value="3"/>
</dbReference>
<protein>
    <submittedName>
        <fullName evidence="6">Multicopper oxidase domain-containing protein</fullName>
    </submittedName>
</protein>